<evidence type="ECO:0000256" key="1">
    <source>
        <dbReference type="SAM" id="MobiDB-lite"/>
    </source>
</evidence>
<proteinExistence type="predicted"/>
<feature type="transmembrane region" description="Helical" evidence="2">
    <location>
        <begin position="62"/>
        <end position="84"/>
    </location>
</feature>
<feature type="region of interest" description="Disordered" evidence="1">
    <location>
        <begin position="258"/>
        <end position="307"/>
    </location>
</feature>
<reference evidence="3" key="1">
    <citation type="submission" date="2021-01" db="EMBL/GenBank/DDBJ databases">
        <authorList>
            <person name="Corre E."/>
            <person name="Pelletier E."/>
            <person name="Niang G."/>
            <person name="Scheremetjew M."/>
            <person name="Finn R."/>
            <person name="Kale V."/>
            <person name="Holt S."/>
            <person name="Cochrane G."/>
            <person name="Meng A."/>
            <person name="Brown T."/>
            <person name="Cohen L."/>
        </authorList>
    </citation>
    <scope>NUCLEOTIDE SEQUENCE</scope>
    <source>
        <strain evidence="3">GSO104</strain>
    </source>
</reference>
<dbReference type="AlphaFoldDB" id="A0A7S4SX65"/>
<protein>
    <submittedName>
        <fullName evidence="3">Uncharacterized protein</fullName>
    </submittedName>
</protein>
<accession>A0A7S4SX65</accession>
<dbReference type="EMBL" id="HBNS01055812">
    <property type="protein sequence ID" value="CAE4658883.1"/>
    <property type="molecule type" value="Transcribed_RNA"/>
</dbReference>
<keyword evidence="2" id="KW-1133">Transmembrane helix</keyword>
<keyword evidence="2" id="KW-0472">Membrane</keyword>
<keyword evidence="2" id="KW-0812">Transmembrane</keyword>
<sequence length="307" mass="34886">MPHFDREGRPRRHDAQKWFSLLSLPKFIEYFISVDHFPGWRRHLSWAKHDGKSLREHMTQRFASNMVFMSLLLSAEIAVLFSPSAPADTMRERLKNSEYDTVDFYAGLALSMSIFLSLSALVATFTAWAIISSISDSNAHCILRSSIGLHATQLPSRLIVSAIGAFLIWNILFLFILLPKVWAIIVTVMACTLYMYIVSIYSALGRLVMFTKAMAGEPIFKKDEEESLPPYDLYTTLLEKAQKEKKRSPNVMLFYRTRDGDTANGHTGGESVRNYDEENSSLFQREAAQDSNINMSPRSIISNPPQN</sequence>
<organism evidence="3">
    <name type="scientific">Ditylum brightwellii</name>
    <dbReference type="NCBI Taxonomy" id="49249"/>
    <lineage>
        <taxon>Eukaryota</taxon>
        <taxon>Sar</taxon>
        <taxon>Stramenopiles</taxon>
        <taxon>Ochrophyta</taxon>
        <taxon>Bacillariophyta</taxon>
        <taxon>Mediophyceae</taxon>
        <taxon>Lithodesmiophycidae</taxon>
        <taxon>Lithodesmiales</taxon>
        <taxon>Lithodesmiaceae</taxon>
        <taxon>Ditylum</taxon>
    </lineage>
</organism>
<name>A0A7S4SX65_9STRA</name>
<gene>
    <name evidence="3" type="ORF">DBRI00130_LOCUS40313</name>
</gene>
<evidence type="ECO:0000256" key="2">
    <source>
        <dbReference type="SAM" id="Phobius"/>
    </source>
</evidence>
<feature type="transmembrane region" description="Helical" evidence="2">
    <location>
        <begin position="182"/>
        <end position="204"/>
    </location>
</feature>
<evidence type="ECO:0000313" key="3">
    <source>
        <dbReference type="EMBL" id="CAE4658883.1"/>
    </source>
</evidence>
<feature type="transmembrane region" description="Helical" evidence="2">
    <location>
        <begin position="154"/>
        <end position="176"/>
    </location>
</feature>
<feature type="transmembrane region" description="Helical" evidence="2">
    <location>
        <begin position="104"/>
        <end position="134"/>
    </location>
</feature>
<feature type="compositionally biased region" description="Polar residues" evidence="1">
    <location>
        <begin position="289"/>
        <end position="307"/>
    </location>
</feature>